<protein>
    <submittedName>
        <fullName evidence="3">FecR family protein</fullName>
    </submittedName>
</protein>
<gene>
    <name evidence="3" type="ORF">DVR12_02420</name>
</gene>
<proteinExistence type="predicted"/>
<dbReference type="Pfam" id="PF04773">
    <property type="entry name" value="FecR"/>
    <property type="match status" value="1"/>
</dbReference>
<feature type="domain" description="Protein FecR C-terminal" evidence="2">
    <location>
        <begin position="256"/>
        <end position="324"/>
    </location>
</feature>
<dbReference type="InterPro" id="IPR006860">
    <property type="entry name" value="FecR"/>
</dbReference>
<dbReference type="PIRSF" id="PIRSF018266">
    <property type="entry name" value="FecR"/>
    <property type="match status" value="1"/>
</dbReference>
<feature type="domain" description="FecR protein" evidence="1">
    <location>
        <begin position="116"/>
        <end position="211"/>
    </location>
</feature>
<keyword evidence="4" id="KW-1185">Reference proteome</keyword>
<comment type="caution">
    <text evidence="3">The sequence shown here is derived from an EMBL/GenBank/DDBJ whole genome shotgun (WGS) entry which is preliminary data.</text>
</comment>
<evidence type="ECO:0000313" key="3">
    <source>
        <dbReference type="EMBL" id="RFS26664.1"/>
    </source>
</evidence>
<dbReference type="AlphaFoldDB" id="A0A3E1YH30"/>
<dbReference type="EMBL" id="QPMM01000001">
    <property type="protein sequence ID" value="RFS26664.1"/>
    <property type="molecule type" value="Genomic_DNA"/>
</dbReference>
<evidence type="ECO:0000313" key="4">
    <source>
        <dbReference type="Proteomes" id="UP000260644"/>
    </source>
</evidence>
<evidence type="ECO:0000259" key="2">
    <source>
        <dbReference type="Pfam" id="PF16344"/>
    </source>
</evidence>
<sequence>MDIGKIRKYLIGLNAGTLTQEEESWIVHFLENATEAELLQIFPEEEWEEQIPVSVSTRELNRAYAKVAPMKVAWWNKPIIKISAAAAVLGIAVSIWSLSNTSFKPFNTIAETQWKTISTKAGENLIVYLPDSSKIYINGGSQLMYPEKFAGPIREVKLLEGEIFLDIAGNAQAPFKVKTGNVNIKVLGTSFNVRNYKVEGLTDIAVKSGKIAVSNSGNPDSVLLTPGRRIVISETTGNSLLTDTDLRAVDGWTQNEFVFNDMMLKDVFRHLEYKYGLTFEIKDTKILNKHIKAVFRDKSRWEIVDLLSKMLNFQYQVKDSLVIIQ</sequence>
<reference evidence="3 4" key="1">
    <citation type="submission" date="2018-07" db="EMBL/GenBank/DDBJ databases">
        <title>Chitinophaga K2CV101002-2 sp. nov., isolated from a monsoon evergreen broad-leaved forest soil.</title>
        <authorList>
            <person name="Lv Y."/>
        </authorList>
    </citation>
    <scope>NUCLEOTIDE SEQUENCE [LARGE SCALE GENOMIC DNA]</scope>
    <source>
        <strain evidence="3 4">GDMCC 1.1288</strain>
    </source>
</reference>
<dbReference type="OrthoDB" id="1097132at2"/>
<dbReference type="InterPro" id="IPR032508">
    <property type="entry name" value="FecR_C"/>
</dbReference>
<dbReference type="InterPro" id="IPR012373">
    <property type="entry name" value="Ferrdict_sens_TM"/>
</dbReference>
<dbReference type="Gene3D" id="2.60.120.1440">
    <property type="match status" value="1"/>
</dbReference>
<dbReference type="Gene3D" id="3.55.50.30">
    <property type="match status" value="1"/>
</dbReference>
<dbReference type="PANTHER" id="PTHR30273">
    <property type="entry name" value="PERIPLASMIC SIGNAL SENSOR AND SIGMA FACTOR ACTIVATOR FECR-RELATED"/>
    <property type="match status" value="1"/>
</dbReference>
<dbReference type="PANTHER" id="PTHR30273:SF2">
    <property type="entry name" value="PROTEIN FECR"/>
    <property type="match status" value="1"/>
</dbReference>
<organism evidence="3 4">
    <name type="scientific">Chitinophaga silvatica</name>
    <dbReference type="NCBI Taxonomy" id="2282649"/>
    <lineage>
        <taxon>Bacteria</taxon>
        <taxon>Pseudomonadati</taxon>
        <taxon>Bacteroidota</taxon>
        <taxon>Chitinophagia</taxon>
        <taxon>Chitinophagales</taxon>
        <taxon>Chitinophagaceae</taxon>
        <taxon>Chitinophaga</taxon>
    </lineage>
</organism>
<dbReference type="GO" id="GO:0016989">
    <property type="term" value="F:sigma factor antagonist activity"/>
    <property type="evidence" value="ECO:0007669"/>
    <property type="project" value="TreeGrafter"/>
</dbReference>
<name>A0A3E1YH30_9BACT</name>
<dbReference type="Proteomes" id="UP000260644">
    <property type="component" value="Unassembled WGS sequence"/>
</dbReference>
<dbReference type="RefSeq" id="WP_116973855.1">
    <property type="nucleotide sequence ID" value="NZ_QPMM01000001.1"/>
</dbReference>
<evidence type="ECO:0000259" key="1">
    <source>
        <dbReference type="Pfam" id="PF04773"/>
    </source>
</evidence>
<dbReference type="Pfam" id="PF16344">
    <property type="entry name" value="FecR_C"/>
    <property type="match status" value="1"/>
</dbReference>
<accession>A0A3E1YH30</accession>